<proteinExistence type="predicted"/>
<sequence length="1170" mass="132240">MAFVLYKQGVRLILSVLAILALIMLVLFSIAVWHDKPESYLYKPTISQKINIEPSPLSFADVTLTSGLQHSHIQHTGKISDLIDSLAAGACVGDFDQDNWVDLVFVTGAGQTRYYGSKAWWHKRNSVQVYRNAQGYFRLQPDSFDVNKVSHACAVADFNLDGLPDIVIATQAQDILYQNLGDFQFKPIDTFSQLTLPAWTSHISVADINQDGLPDIHLSHYLKYQKNQKNLEEAAGFTEQHHREFQPQAYDGIQNQVLLNQGDWQFKDISSELGIAKITERTIAAIWLDLNQDDWPDLLEFNSADQAIRGFINQQMSFVPMPTDFLPLTANDSRYASFNNQLNDPFSLLFISRNSGLANLALDIAHLANTPQPVNDISWPLELNQHKYIYQTRWGHTFADFNNDGLSELILTTGNLMPDPFSEQMGLGSKNHCLQLTNHQATEQPAVFQPTNCLPANLDSSRSVIRLDFNNDGKLDILFTNNNAFPQLLLNTSADQSQRNWLNLTIPDNAQIQSLELDGKTVAASLISRQAMFGQHDARLHFGLNQKPSVQVRLKTAKQAYEQTLTANHFYQWHNNQWQIVTNSNTADREPSLTLSALAKLDLTDYLRRNLHKPVHYASLTQLKQASKSANQDELAELVASQPQAHWLALYLYWLETASGQLQQAAATALTQLEAEHSTRYLLTLLDTSDPQTFCATANIFAYWFSQEEAVVRSKNKALPYLFKSIQANNAKIVNCAALALAEAEHHNSSSVIIEAFAKAPVASRARLINTLGKIRQTEARPLLLQRLAKSEDYTEIQQALIALTRLNTQLDNPITQQAAKHNKHVFLALALMPQAIDAIVLEQKQVKHWLAQFNIQYADMPTGKLQKLYLTAAQFNALPLPEFKQFTQANVDPEVYNAALTLLLHKPQAISTPDKLYWLPQILKLNLTKKQLKQLSKNWQADLVRLDVTQLSPQQNNNLVAVFAQLTRVQQQALIKKYQQLGWQSGLSQLQQQALFTACFNHAQTIKTLKITSFGSEFVLCNMLAQSRGSTNRSDFVKQVHHWLDSVDTPEHFHLLSLLALPQQTRTTLAYQRLSAAIITAPNLAYSIKQTWALHQYKQDKFSANWLLQQVNSGNNTVLSSIIRAGDYPWLAAEQDIHKIMQNQSFATHVREKIKSYWLQENGQQEKVQ</sequence>
<dbReference type="InterPro" id="IPR013517">
    <property type="entry name" value="FG-GAP"/>
</dbReference>
<name>W7QDU2_9ALTE</name>
<dbReference type="InterPro" id="IPR028994">
    <property type="entry name" value="Integrin_alpha_N"/>
</dbReference>
<dbReference type="InterPro" id="IPR027039">
    <property type="entry name" value="Crtac1"/>
</dbReference>
<protein>
    <submittedName>
        <fullName evidence="3">ASPIC/UnbV domain-containing protein</fullName>
    </submittedName>
</protein>
<evidence type="ECO:0000256" key="2">
    <source>
        <dbReference type="SAM" id="Phobius"/>
    </source>
</evidence>
<feature type="transmembrane region" description="Helical" evidence="2">
    <location>
        <begin position="12"/>
        <end position="33"/>
    </location>
</feature>
<evidence type="ECO:0000256" key="1">
    <source>
        <dbReference type="ARBA" id="ARBA00022729"/>
    </source>
</evidence>
<dbReference type="Gene3D" id="2.130.10.130">
    <property type="entry name" value="Integrin alpha, N-terminal"/>
    <property type="match status" value="1"/>
</dbReference>
<dbReference type="Gene3D" id="1.25.10.10">
    <property type="entry name" value="Leucine-rich Repeat Variant"/>
    <property type="match status" value="1"/>
</dbReference>
<evidence type="ECO:0000313" key="4">
    <source>
        <dbReference type="Proteomes" id="UP000019276"/>
    </source>
</evidence>
<dbReference type="PANTHER" id="PTHR16026:SF0">
    <property type="entry name" value="CARTILAGE ACIDIC PROTEIN 1"/>
    <property type="match status" value="1"/>
</dbReference>
<keyword evidence="2" id="KW-0472">Membrane</keyword>
<dbReference type="AlphaFoldDB" id="W7QDU2"/>
<dbReference type="eggNOG" id="COG1858">
    <property type="taxonomic scope" value="Bacteria"/>
</dbReference>
<keyword evidence="2" id="KW-0812">Transmembrane</keyword>
<keyword evidence="4" id="KW-1185">Reference proteome</keyword>
<dbReference type="Proteomes" id="UP000019276">
    <property type="component" value="Unassembled WGS sequence"/>
</dbReference>
<dbReference type="STRING" id="1328313.DS2_09822"/>
<accession>W7QDU2</accession>
<dbReference type="SUPFAM" id="SSF48371">
    <property type="entry name" value="ARM repeat"/>
    <property type="match status" value="1"/>
</dbReference>
<dbReference type="Pfam" id="PF13517">
    <property type="entry name" value="FG-GAP_3"/>
    <property type="match status" value="1"/>
</dbReference>
<keyword evidence="1" id="KW-0732">Signal</keyword>
<evidence type="ECO:0000313" key="3">
    <source>
        <dbReference type="EMBL" id="EWH10081.1"/>
    </source>
</evidence>
<dbReference type="SUPFAM" id="SSF69318">
    <property type="entry name" value="Integrin alpha N-terminal domain"/>
    <property type="match status" value="1"/>
</dbReference>
<gene>
    <name evidence="3" type="ORF">DS2_09822</name>
</gene>
<reference evidence="3 4" key="1">
    <citation type="journal article" date="2014" name="Genome Announc.">
        <title>Draft Genome Sequence of the Agar-Degrading Bacterium Catenovulum sp. Strain DS-2, Isolated from Intestines of Haliotis diversicolor.</title>
        <authorList>
            <person name="Shan D."/>
            <person name="Li X."/>
            <person name="Gu Z."/>
            <person name="Wei G."/>
            <person name="Gao Z."/>
            <person name="Shao Z."/>
        </authorList>
    </citation>
    <scope>NUCLEOTIDE SEQUENCE [LARGE SCALE GENOMIC DNA]</scope>
    <source>
        <strain evidence="3 4">DS-2</strain>
    </source>
</reference>
<dbReference type="OrthoDB" id="100785at2"/>
<dbReference type="RefSeq" id="WP_035014570.1">
    <property type="nucleotide sequence ID" value="NZ_ARZY01000016.1"/>
</dbReference>
<keyword evidence="2" id="KW-1133">Transmembrane helix</keyword>
<dbReference type="InterPro" id="IPR011989">
    <property type="entry name" value="ARM-like"/>
</dbReference>
<dbReference type="InterPro" id="IPR016024">
    <property type="entry name" value="ARM-type_fold"/>
</dbReference>
<dbReference type="EMBL" id="ARZY01000016">
    <property type="protein sequence ID" value="EWH10081.1"/>
    <property type="molecule type" value="Genomic_DNA"/>
</dbReference>
<dbReference type="PANTHER" id="PTHR16026">
    <property type="entry name" value="CARTILAGE ACIDIC PROTEIN 1"/>
    <property type="match status" value="1"/>
</dbReference>
<comment type="caution">
    <text evidence="3">The sequence shown here is derived from an EMBL/GenBank/DDBJ whole genome shotgun (WGS) entry which is preliminary data.</text>
</comment>
<organism evidence="3 4">
    <name type="scientific">Catenovulum agarivorans DS-2</name>
    <dbReference type="NCBI Taxonomy" id="1328313"/>
    <lineage>
        <taxon>Bacteria</taxon>
        <taxon>Pseudomonadati</taxon>
        <taxon>Pseudomonadota</taxon>
        <taxon>Gammaproteobacteria</taxon>
        <taxon>Alteromonadales</taxon>
        <taxon>Alteromonadaceae</taxon>
        <taxon>Catenovulum</taxon>
    </lineage>
</organism>